<comment type="similarity">
    <text evidence="1 2">Belongs to the UPF0125 (RnfH) family.</text>
</comment>
<gene>
    <name evidence="3" type="ORF">ABNW52_13935</name>
</gene>
<evidence type="ECO:0000313" key="4">
    <source>
        <dbReference type="Proteomes" id="UP001433638"/>
    </source>
</evidence>
<proteinExistence type="inferred from homology"/>
<dbReference type="PANTHER" id="PTHR37483:SF1">
    <property type="entry name" value="UPF0125 PROTEIN RATB"/>
    <property type="match status" value="1"/>
</dbReference>
<dbReference type="InterPro" id="IPR005346">
    <property type="entry name" value="RnfH"/>
</dbReference>
<evidence type="ECO:0000313" key="3">
    <source>
        <dbReference type="EMBL" id="MEQ6291715.1"/>
    </source>
</evidence>
<comment type="caution">
    <text evidence="3">The sequence shown here is derived from an EMBL/GenBank/DDBJ whole genome shotgun (WGS) entry which is preliminary data.</text>
</comment>
<sequence>MTEPFAIEVAFALPQRQKIVTLTVAPGTTAQQAVALSGLAAEFPEIALAELKLGIFGKAVKPDSVLRAHDRVEIYRPLQADPKAVRRQRAEAGKTMKKGSE</sequence>
<reference evidence="3" key="1">
    <citation type="submission" date="2024-06" db="EMBL/GenBank/DDBJ databases">
        <title>Genome sequence of Vogesella sp. MAHUQ-64.</title>
        <authorList>
            <person name="Huq M.A."/>
        </authorList>
    </citation>
    <scope>NUCLEOTIDE SEQUENCE</scope>
    <source>
        <strain evidence="3">MAHUQ-64</strain>
    </source>
</reference>
<dbReference type="InterPro" id="IPR016155">
    <property type="entry name" value="Mopterin_synth/thiamin_S_b"/>
</dbReference>
<evidence type="ECO:0000256" key="1">
    <source>
        <dbReference type="ARBA" id="ARBA00010645"/>
    </source>
</evidence>
<protein>
    <recommendedName>
        <fullName evidence="2">UPF0125 protein ABNW52_13935</fullName>
    </recommendedName>
</protein>
<dbReference type="HAMAP" id="MF_00460">
    <property type="entry name" value="UPF0125_RnfH"/>
    <property type="match status" value="1"/>
</dbReference>
<dbReference type="Proteomes" id="UP001433638">
    <property type="component" value="Unassembled WGS sequence"/>
</dbReference>
<accession>A0ABV1M8M1</accession>
<dbReference type="PANTHER" id="PTHR37483">
    <property type="entry name" value="UPF0125 PROTEIN RATB"/>
    <property type="match status" value="1"/>
</dbReference>
<dbReference type="NCBIfam" id="NF002490">
    <property type="entry name" value="PRK01777.1"/>
    <property type="match status" value="1"/>
</dbReference>
<keyword evidence="4" id="KW-1185">Reference proteome</keyword>
<dbReference type="Pfam" id="PF03658">
    <property type="entry name" value="Ub-RnfH"/>
    <property type="match status" value="1"/>
</dbReference>
<evidence type="ECO:0000256" key="2">
    <source>
        <dbReference type="HAMAP-Rule" id="MF_00460"/>
    </source>
</evidence>
<dbReference type="InterPro" id="IPR037021">
    <property type="entry name" value="RnfH_sf"/>
</dbReference>
<dbReference type="SUPFAM" id="SSF54285">
    <property type="entry name" value="MoaD/ThiS"/>
    <property type="match status" value="1"/>
</dbReference>
<dbReference type="Gene3D" id="3.10.20.280">
    <property type="entry name" value="RnfH-like"/>
    <property type="match status" value="1"/>
</dbReference>
<organism evidence="3 4">
    <name type="scientific">Vogesella oryzagri</name>
    <dbReference type="NCBI Taxonomy" id="3160864"/>
    <lineage>
        <taxon>Bacteria</taxon>
        <taxon>Pseudomonadati</taxon>
        <taxon>Pseudomonadota</taxon>
        <taxon>Betaproteobacteria</taxon>
        <taxon>Neisseriales</taxon>
        <taxon>Chromobacteriaceae</taxon>
        <taxon>Vogesella</taxon>
    </lineage>
</organism>
<name>A0ABV1M8M1_9NEIS</name>
<dbReference type="EMBL" id="JBEFLD010000007">
    <property type="protein sequence ID" value="MEQ6291715.1"/>
    <property type="molecule type" value="Genomic_DNA"/>
</dbReference>
<dbReference type="RefSeq" id="WP_349588951.1">
    <property type="nucleotide sequence ID" value="NZ_JBEFLD010000007.1"/>
</dbReference>